<evidence type="ECO:0000313" key="1">
    <source>
        <dbReference type="EMBL" id="PIU46937.1"/>
    </source>
</evidence>
<protein>
    <recommendedName>
        <fullName evidence="3">Outer membrane protein beta-barrel domain-containing protein</fullName>
    </recommendedName>
</protein>
<proteinExistence type="predicted"/>
<accession>A0A2M6Z3N9</accession>
<reference evidence="2" key="1">
    <citation type="submission" date="2017-09" db="EMBL/GenBank/DDBJ databases">
        <title>Depth-based differentiation of microbial function through sediment-hosted aquifers and enrichment of novel symbionts in the deep terrestrial subsurface.</title>
        <authorList>
            <person name="Probst A.J."/>
            <person name="Ladd B."/>
            <person name="Jarett J.K."/>
            <person name="Geller-Mcgrath D.E."/>
            <person name="Sieber C.M.K."/>
            <person name="Emerson J.B."/>
            <person name="Anantharaman K."/>
            <person name="Thomas B.C."/>
            <person name="Malmstrom R."/>
            <person name="Stieglmeier M."/>
            <person name="Klingl A."/>
            <person name="Woyke T."/>
            <person name="Ryan C.M."/>
            <person name="Banfield J.F."/>
        </authorList>
    </citation>
    <scope>NUCLEOTIDE SEQUENCE [LARGE SCALE GENOMIC DNA]</scope>
</reference>
<name>A0A2M6Z3N9_9BACT</name>
<evidence type="ECO:0008006" key="3">
    <source>
        <dbReference type="Google" id="ProtNLM"/>
    </source>
</evidence>
<dbReference type="Proteomes" id="UP000228777">
    <property type="component" value="Unassembled WGS sequence"/>
</dbReference>
<sequence length="206" mass="22663">MKRMVIVLALIFVLFGIKTAEAAKIWTGKGDVIIGEIVEMTEEKLVVKTRFGTIELLKKDVVKIEGIEESKKERETKKEAKIGLGGNWLGFHLRYVVTESILAEGKIQFASNNTLLGLRGYYLLKDKEIKGNIPIIPYIGIEIGLPLSGYLTGGYLIGGFGGTELKVAKNIALDFDAGLYWVGLKSVLGEIGDLGLIFNLGISYYF</sequence>
<evidence type="ECO:0000313" key="2">
    <source>
        <dbReference type="Proteomes" id="UP000228777"/>
    </source>
</evidence>
<dbReference type="EMBL" id="PEWP01000023">
    <property type="protein sequence ID" value="PIU46937.1"/>
    <property type="molecule type" value="Genomic_DNA"/>
</dbReference>
<gene>
    <name evidence="1" type="ORF">COS93_01345</name>
</gene>
<organism evidence="1 2">
    <name type="scientific">bacterium (Candidatus Gribaldobacteria) CG07_land_8_20_14_0_80_33_18</name>
    <dbReference type="NCBI Taxonomy" id="2014272"/>
    <lineage>
        <taxon>Bacteria</taxon>
        <taxon>Candidatus Gribaldobacteria</taxon>
    </lineage>
</organism>
<comment type="caution">
    <text evidence="1">The sequence shown here is derived from an EMBL/GenBank/DDBJ whole genome shotgun (WGS) entry which is preliminary data.</text>
</comment>
<dbReference type="AlphaFoldDB" id="A0A2M6Z3N9"/>